<dbReference type="EMBL" id="JWZX01001200">
    <property type="protein sequence ID" value="KOO34488.1"/>
    <property type="molecule type" value="Genomic_DNA"/>
</dbReference>
<sequence>MENIFLHTLAKAKLYKKQAGKRKIPERNWPELKEVIAKLRKGEGDSKKIMHDHGLNKLFFALDPDYIPHVDPTTIAPIDLLHLFPDGLLRSELAWMLFIFMKMGLKTDAINTRVRAYSRQSPTFPKDVRIPAFKDKLSKGIKGGIPDSSSTVNMTGSQCMHFSVHSAQILQPILTAQMMAHPAWASWLKLVELFAYTLQSELQVNDIKVIDTLQLQHSSLFDAVPEYNGLKRPKHHFCTHLADDIYSVNGVP</sequence>
<dbReference type="Proteomes" id="UP000037460">
    <property type="component" value="Unassembled WGS sequence"/>
</dbReference>
<protein>
    <submittedName>
        <fullName evidence="1">Uncharacterized protein</fullName>
    </submittedName>
</protein>
<accession>A0A0M0K7Y3</accession>
<dbReference type="AlphaFoldDB" id="A0A0M0K7Y3"/>
<proteinExistence type="predicted"/>
<organism evidence="1 2">
    <name type="scientific">Chrysochromulina tobinii</name>
    <dbReference type="NCBI Taxonomy" id="1460289"/>
    <lineage>
        <taxon>Eukaryota</taxon>
        <taxon>Haptista</taxon>
        <taxon>Haptophyta</taxon>
        <taxon>Prymnesiophyceae</taxon>
        <taxon>Prymnesiales</taxon>
        <taxon>Chrysochromulinaceae</taxon>
        <taxon>Chrysochromulina</taxon>
    </lineage>
</organism>
<evidence type="ECO:0000313" key="1">
    <source>
        <dbReference type="EMBL" id="KOO34488.1"/>
    </source>
</evidence>
<comment type="caution">
    <text evidence="1">The sequence shown here is derived from an EMBL/GenBank/DDBJ whole genome shotgun (WGS) entry which is preliminary data.</text>
</comment>
<keyword evidence="2" id="KW-1185">Reference proteome</keyword>
<gene>
    <name evidence="1" type="ORF">Ctob_013744</name>
</gene>
<reference evidence="2" key="1">
    <citation type="journal article" date="2015" name="PLoS Genet.">
        <title>Genome Sequence and Transcriptome Analyses of Chrysochromulina tobin: Metabolic Tools for Enhanced Algal Fitness in the Prominent Order Prymnesiales (Haptophyceae).</title>
        <authorList>
            <person name="Hovde B.T."/>
            <person name="Deodato C.R."/>
            <person name="Hunsperger H.M."/>
            <person name="Ryken S.A."/>
            <person name="Yost W."/>
            <person name="Jha R.K."/>
            <person name="Patterson J."/>
            <person name="Monnat R.J. Jr."/>
            <person name="Barlow S.B."/>
            <person name="Starkenburg S.R."/>
            <person name="Cattolico R.A."/>
        </authorList>
    </citation>
    <scope>NUCLEOTIDE SEQUENCE</scope>
    <source>
        <strain evidence="2">CCMP291</strain>
    </source>
</reference>
<evidence type="ECO:0000313" key="2">
    <source>
        <dbReference type="Proteomes" id="UP000037460"/>
    </source>
</evidence>
<name>A0A0M0K7Y3_9EUKA</name>